<dbReference type="OrthoDB" id="8456944at2"/>
<dbReference type="AlphaFoldDB" id="A0A4Z1BXU4"/>
<feature type="domain" description="DUF927" evidence="1">
    <location>
        <begin position="3"/>
        <end position="92"/>
    </location>
</feature>
<dbReference type="InterPro" id="IPR009270">
    <property type="entry name" value="DUF927"/>
</dbReference>
<dbReference type="EMBL" id="SRPG01000042">
    <property type="protein sequence ID" value="TGN62494.1"/>
    <property type="molecule type" value="Genomic_DNA"/>
</dbReference>
<sequence length="381" mass="41583">MLCYAFASLVLSKAPSHVINPALQLVGPPESGKTTLATMVMSIFGGDPSSEIGIGRTWDMSPKAQEEVRRISCDAVLFLDEENVQDEKVRDNYLAIFVNSSTGGRARPGDSDRKIPLRSALLSTANVSSRQLQKRGHSEVSKAAATRLVSLVFTGPLLVDTPPGFSSTRDVARALSQHSATYYGSASRAFVEKVVDACTVDEQAFQKRISELMDRFDTKALKAKHGSDRIRTIFALMYAAGRLAKQWKIMPSACASVKDSVVALYRLAEESAEPSSKDLPLTIIRDVIAKYQDELSEVAPSQSRTPAIAPGKLGCIVRNGASVEYYLRPKRLRELLGAETCQKLKLLRQAGLLQAEAQRLTVKSPAVTGIKKRVFKIVLQV</sequence>
<evidence type="ECO:0000313" key="3">
    <source>
        <dbReference type="Proteomes" id="UP000297972"/>
    </source>
</evidence>
<evidence type="ECO:0000313" key="2">
    <source>
        <dbReference type="EMBL" id="TGN62494.1"/>
    </source>
</evidence>
<accession>A0A4Z1BXU4</accession>
<comment type="caution">
    <text evidence="2">The sequence shown here is derived from an EMBL/GenBank/DDBJ whole genome shotgun (WGS) entry which is preliminary data.</text>
</comment>
<gene>
    <name evidence="2" type="ORF">E4L95_06360</name>
</gene>
<protein>
    <submittedName>
        <fullName evidence="2">DUF927 domain-containing protein</fullName>
    </submittedName>
</protein>
<keyword evidence="3" id="KW-1185">Reference proteome</keyword>
<dbReference type="Pfam" id="PF06048">
    <property type="entry name" value="DUF927"/>
    <property type="match status" value="1"/>
</dbReference>
<organism evidence="2 3">
    <name type="scientific">Paracoccus liaowanqingii</name>
    <dbReference type="NCBI Taxonomy" id="2560053"/>
    <lineage>
        <taxon>Bacteria</taxon>
        <taxon>Pseudomonadati</taxon>
        <taxon>Pseudomonadota</taxon>
        <taxon>Alphaproteobacteria</taxon>
        <taxon>Rhodobacterales</taxon>
        <taxon>Paracoccaceae</taxon>
        <taxon>Paracoccus</taxon>
    </lineage>
</organism>
<proteinExistence type="predicted"/>
<name>A0A4Z1BXU4_9RHOB</name>
<evidence type="ECO:0000259" key="1">
    <source>
        <dbReference type="Pfam" id="PF06048"/>
    </source>
</evidence>
<reference evidence="2 3" key="1">
    <citation type="submission" date="2019-03" db="EMBL/GenBank/DDBJ databases">
        <authorList>
            <person name="Li J."/>
        </authorList>
    </citation>
    <scope>NUCLEOTIDE SEQUENCE [LARGE SCALE GENOMIC DNA]</scope>
    <source>
        <strain evidence="2 3">3058</strain>
    </source>
</reference>
<dbReference type="InterPro" id="IPR027417">
    <property type="entry name" value="P-loop_NTPase"/>
</dbReference>
<dbReference type="Proteomes" id="UP000297972">
    <property type="component" value="Unassembled WGS sequence"/>
</dbReference>
<dbReference type="RefSeq" id="WP_135816896.1">
    <property type="nucleotide sequence ID" value="NZ_SRPG01000042.1"/>
</dbReference>
<dbReference type="SUPFAM" id="SSF52540">
    <property type="entry name" value="P-loop containing nucleoside triphosphate hydrolases"/>
    <property type="match status" value="1"/>
</dbReference>